<feature type="domain" description="Alpha/beta hydrolase fold-3" evidence="1">
    <location>
        <begin position="9"/>
        <end position="69"/>
    </location>
</feature>
<dbReference type="PANTHER" id="PTHR23024">
    <property type="entry name" value="ARYLACETAMIDE DEACETYLASE"/>
    <property type="match status" value="1"/>
</dbReference>
<comment type="caution">
    <text evidence="2">The sequence shown here is derived from an EMBL/GenBank/DDBJ whole genome shotgun (WGS) entry which is preliminary data.</text>
</comment>
<proteinExistence type="predicted"/>
<dbReference type="Proteomes" id="UP000636800">
    <property type="component" value="Unassembled WGS sequence"/>
</dbReference>
<sequence length="77" mass="8459">MYFHAAASAPYHNYFNSLASKGDVIAVSVDYRLAPAHGDSWEALLWLTNGCRGLDRHLEESGDFGRVFLSETAPGQT</sequence>
<dbReference type="AlphaFoldDB" id="A0A835RF59"/>
<gene>
    <name evidence="2" type="ORF">HPP92_009377</name>
</gene>
<accession>A0A835RF59</accession>
<reference evidence="2 3" key="1">
    <citation type="journal article" date="2020" name="Nat. Food">
        <title>A phased Vanilla planifolia genome enables genetic improvement of flavour and production.</title>
        <authorList>
            <person name="Hasing T."/>
            <person name="Tang H."/>
            <person name="Brym M."/>
            <person name="Khazi F."/>
            <person name="Huang T."/>
            <person name="Chambers A.H."/>
        </authorList>
    </citation>
    <scope>NUCLEOTIDE SEQUENCE [LARGE SCALE GENOMIC DNA]</scope>
    <source>
        <tissue evidence="2">Leaf</tissue>
    </source>
</reference>
<dbReference type="InterPro" id="IPR013094">
    <property type="entry name" value="AB_hydrolase_3"/>
</dbReference>
<dbReference type="PANTHER" id="PTHR23024:SF472">
    <property type="entry name" value="OS09G0461700 PROTEIN"/>
    <property type="match status" value="1"/>
</dbReference>
<evidence type="ECO:0000313" key="3">
    <source>
        <dbReference type="Proteomes" id="UP000636800"/>
    </source>
</evidence>
<dbReference type="GO" id="GO:0016787">
    <property type="term" value="F:hydrolase activity"/>
    <property type="evidence" value="ECO:0007669"/>
    <property type="project" value="InterPro"/>
</dbReference>
<dbReference type="InterPro" id="IPR029058">
    <property type="entry name" value="AB_hydrolase_fold"/>
</dbReference>
<protein>
    <recommendedName>
        <fullName evidence="1">Alpha/beta hydrolase fold-3 domain-containing protein</fullName>
    </recommendedName>
</protein>
<dbReference type="Gene3D" id="3.40.50.1820">
    <property type="entry name" value="alpha/beta hydrolase"/>
    <property type="match status" value="1"/>
</dbReference>
<organism evidence="2 3">
    <name type="scientific">Vanilla planifolia</name>
    <name type="common">Vanilla</name>
    <dbReference type="NCBI Taxonomy" id="51239"/>
    <lineage>
        <taxon>Eukaryota</taxon>
        <taxon>Viridiplantae</taxon>
        <taxon>Streptophyta</taxon>
        <taxon>Embryophyta</taxon>
        <taxon>Tracheophyta</taxon>
        <taxon>Spermatophyta</taxon>
        <taxon>Magnoliopsida</taxon>
        <taxon>Liliopsida</taxon>
        <taxon>Asparagales</taxon>
        <taxon>Orchidaceae</taxon>
        <taxon>Vanilloideae</taxon>
        <taxon>Vanilleae</taxon>
        <taxon>Vanilla</taxon>
    </lineage>
</organism>
<dbReference type="SUPFAM" id="SSF53474">
    <property type="entry name" value="alpha/beta-Hydrolases"/>
    <property type="match status" value="1"/>
</dbReference>
<dbReference type="InterPro" id="IPR050466">
    <property type="entry name" value="Carboxylest/Gibb_receptor"/>
</dbReference>
<dbReference type="OrthoDB" id="424402at2759"/>
<keyword evidence="3" id="KW-1185">Reference proteome</keyword>
<evidence type="ECO:0000259" key="1">
    <source>
        <dbReference type="Pfam" id="PF07859"/>
    </source>
</evidence>
<name>A0A835RF59_VANPL</name>
<dbReference type="EMBL" id="JADCNL010000004">
    <property type="protein sequence ID" value="KAG0485298.1"/>
    <property type="molecule type" value="Genomic_DNA"/>
</dbReference>
<dbReference type="Pfam" id="PF07859">
    <property type="entry name" value="Abhydrolase_3"/>
    <property type="match status" value="1"/>
</dbReference>
<evidence type="ECO:0000313" key="2">
    <source>
        <dbReference type="EMBL" id="KAG0485298.1"/>
    </source>
</evidence>